<evidence type="ECO:0000256" key="2">
    <source>
        <dbReference type="SAM" id="Phobius"/>
    </source>
</evidence>
<keyword evidence="2" id="KW-0472">Membrane</keyword>
<dbReference type="Proteomes" id="UP000006352">
    <property type="component" value="Unassembled WGS sequence"/>
</dbReference>
<dbReference type="EMBL" id="HE797128">
    <property type="protein sequence ID" value="CCM03804.1"/>
    <property type="molecule type" value="Genomic_DNA"/>
</dbReference>
<keyword evidence="3" id="KW-0732">Signal</keyword>
<feature type="signal peptide" evidence="3">
    <location>
        <begin position="1"/>
        <end position="16"/>
    </location>
</feature>
<gene>
    <name evidence="4" type="ORF">FIBRA_05952</name>
</gene>
<feature type="region of interest" description="Disordered" evidence="1">
    <location>
        <begin position="237"/>
        <end position="277"/>
    </location>
</feature>
<proteinExistence type="predicted"/>
<reference evidence="4 5" key="1">
    <citation type="journal article" date="2012" name="Appl. Environ. Microbiol.">
        <title>Short-read sequencing for genomic analysis of the brown rot fungus Fibroporia radiculosa.</title>
        <authorList>
            <person name="Tang J.D."/>
            <person name="Perkins A.D."/>
            <person name="Sonstegard T.S."/>
            <person name="Schroeder S.G."/>
            <person name="Burgess S.C."/>
            <person name="Diehl S.V."/>
        </authorList>
    </citation>
    <scope>NUCLEOTIDE SEQUENCE [LARGE SCALE GENOMIC DNA]</scope>
    <source>
        <strain evidence="4 5">TFFH 294</strain>
    </source>
</reference>
<dbReference type="GeneID" id="24098715"/>
<feature type="transmembrane region" description="Helical" evidence="2">
    <location>
        <begin position="154"/>
        <end position="174"/>
    </location>
</feature>
<evidence type="ECO:0000256" key="1">
    <source>
        <dbReference type="SAM" id="MobiDB-lite"/>
    </source>
</evidence>
<feature type="compositionally biased region" description="Basic residues" evidence="1">
    <location>
        <begin position="247"/>
        <end position="260"/>
    </location>
</feature>
<evidence type="ECO:0008006" key="6">
    <source>
        <dbReference type="Google" id="ProtNLM"/>
    </source>
</evidence>
<dbReference type="InParanoid" id="J4H3T5"/>
<name>J4H3T5_9APHY</name>
<dbReference type="HOGENOM" id="CLU_801772_0_0_1"/>
<dbReference type="AlphaFoldDB" id="J4H3T5"/>
<dbReference type="RefSeq" id="XP_012183087.1">
    <property type="nucleotide sequence ID" value="XM_012327697.1"/>
</dbReference>
<keyword evidence="2" id="KW-0812">Transmembrane</keyword>
<keyword evidence="5" id="KW-1185">Reference proteome</keyword>
<evidence type="ECO:0000256" key="3">
    <source>
        <dbReference type="SAM" id="SignalP"/>
    </source>
</evidence>
<evidence type="ECO:0000313" key="5">
    <source>
        <dbReference type="Proteomes" id="UP000006352"/>
    </source>
</evidence>
<accession>J4H3T5</accession>
<keyword evidence="2" id="KW-1133">Transmembrane helix</keyword>
<sequence length="346" mass="36564">MAMALTLGVQISLVESALPTVYPLTSSTWSTFTSSEWSTFTSSTWSTFTSSTWSTFTSTESTSSTFASSEIPSFPVPAFTKVSSYITGPNPAQAVSITSPAASSAASSVASSRSAISSLVVFSSAIPQSSVPLGPLAPTATFATSIASTPHVPVLIGGVVGGVLFISALVLVAVRMHMKKRRTLKTEKGLPVDGLQDDDGKTQGAMQPSTLASTLYAHADTREFSSTAALVDDQQACPGDRASQEHPRRHASKSTTRTRRTAMSTSYSDKAPTYHTTGTVLSSSYSDRAPTYHTYSTAIDELVPPLPGRVIYETDAGILFTRDGIPDTLPPQYQDLRRDPPTAAKS</sequence>
<feature type="region of interest" description="Disordered" evidence="1">
    <location>
        <begin position="323"/>
        <end position="346"/>
    </location>
</feature>
<feature type="chain" id="PRO_5003778358" description="Transmembrane protein" evidence="3">
    <location>
        <begin position="17"/>
        <end position="346"/>
    </location>
</feature>
<protein>
    <recommendedName>
        <fullName evidence="6">Transmembrane protein</fullName>
    </recommendedName>
</protein>
<organism evidence="4 5">
    <name type="scientific">Fibroporia radiculosa</name>
    <dbReference type="NCBI Taxonomy" id="599839"/>
    <lineage>
        <taxon>Eukaryota</taxon>
        <taxon>Fungi</taxon>
        <taxon>Dikarya</taxon>
        <taxon>Basidiomycota</taxon>
        <taxon>Agaricomycotina</taxon>
        <taxon>Agaricomycetes</taxon>
        <taxon>Polyporales</taxon>
        <taxon>Fibroporiaceae</taxon>
        <taxon>Fibroporia</taxon>
    </lineage>
</organism>
<evidence type="ECO:0000313" key="4">
    <source>
        <dbReference type="EMBL" id="CCM03804.1"/>
    </source>
</evidence>